<dbReference type="EMBL" id="LAZR01003501">
    <property type="protein sequence ID" value="KKN17657.1"/>
    <property type="molecule type" value="Genomic_DNA"/>
</dbReference>
<reference evidence="2" key="1">
    <citation type="journal article" date="2015" name="Nature">
        <title>Complex archaea that bridge the gap between prokaryotes and eukaryotes.</title>
        <authorList>
            <person name="Spang A."/>
            <person name="Saw J.H."/>
            <person name="Jorgensen S.L."/>
            <person name="Zaremba-Niedzwiedzka K."/>
            <person name="Martijn J."/>
            <person name="Lind A.E."/>
            <person name="van Eijk R."/>
            <person name="Schleper C."/>
            <person name="Guy L."/>
            <person name="Ettema T.J."/>
        </authorList>
    </citation>
    <scope>NUCLEOTIDE SEQUENCE</scope>
</reference>
<feature type="domain" description="ISXO2-like transposase" evidence="1">
    <location>
        <begin position="114"/>
        <end position="257"/>
    </location>
</feature>
<dbReference type="InterPro" id="IPR053164">
    <property type="entry name" value="IS1016-like_transposase"/>
</dbReference>
<gene>
    <name evidence="2" type="ORF">LCGC14_0963700</name>
</gene>
<accession>A0A0F9NZT5</accession>
<sequence>MNIYEFFERFPDEEACVKELIKLRQDKCCGKLYLIKSRAALLCDGCMKHVSLKKGTIYEKSSTPLTKWFYALYLMSQNKSGISAKQLQREIKVTYKTAWRMLNKIRGVMNDDVPLEGVIEADETFVGGMNKKRAKYYYEYDPGRKSVVFGLAERKGRVKAFHVPNVGKRTLMKVIEENVKPGTHINTDLYPAYKSLPKRGYKHSTVNHTYRFVDNGAHIQNIECFWSMLKRGLIGVYRAVSSQHLQSYVDEFAFRWNHREDAFSPLLRHALEVHQN</sequence>
<dbReference type="AlphaFoldDB" id="A0A0F9NZT5"/>
<proteinExistence type="predicted"/>
<dbReference type="SMART" id="SM01126">
    <property type="entry name" value="DDE_Tnp_IS1595"/>
    <property type="match status" value="1"/>
</dbReference>
<dbReference type="Pfam" id="PF12762">
    <property type="entry name" value="DDE_Tnp_IS1595"/>
    <property type="match status" value="1"/>
</dbReference>
<protein>
    <recommendedName>
        <fullName evidence="1">ISXO2-like transposase domain-containing protein</fullName>
    </recommendedName>
</protein>
<organism evidence="2">
    <name type="scientific">marine sediment metagenome</name>
    <dbReference type="NCBI Taxonomy" id="412755"/>
    <lineage>
        <taxon>unclassified sequences</taxon>
        <taxon>metagenomes</taxon>
        <taxon>ecological metagenomes</taxon>
    </lineage>
</organism>
<dbReference type="InterPro" id="IPR024445">
    <property type="entry name" value="Tnp_ISXO2-like"/>
</dbReference>
<name>A0A0F9NZT5_9ZZZZ</name>
<dbReference type="PANTHER" id="PTHR47163:SF2">
    <property type="entry name" value="SI:DKEY-17M8.2"/>
    <property type="match status" value="1"/>
</dbReference>
<comment type="caution">
    <text evidence="2">The sequence shown here is derived from an EMBL/GenBank/DDBJ whole genome shotgun (WGS) entry which is preliminary data.</text>
</comment>
<dbReference type="NCBIfam" id="NF033547">
    <property type="entry name" value="transpos_IS1595"/>
    <property type="match status" value="1"/>
</dbReference>
<evidence type="ECO:0000313" key="2">
    <source>
        <dbReference type="EMBL" id="KKN17657.1"/>
    </source>
</evidence>
<dbReference type="PANTHER" id="PTHR47163">
    <property type="entry name" value="DDE_TNP_IS1595 DOMAIN-CONTAINING PROTEIN"/>
    <property type="match status" value="1"/>
</dbReference>
<evidence type="ECO:0000259" key="1">
    <source>
        <dbReference type="SMART" id="SM01126"/>
    </source>
</evidence>